<dbReference type="AlphaFoldDB" id="A0AAD9MYX7"/>
<dbReference type="InterPro" id="IPR003609">
    <property type="entry name" value="Pan_app"/>
</dbReference>
<proteinExistence type="predicted"/>
<gene>
    <name evidence="3" type="ORF">LSH36_399g07040</name>
</gene>
<dbReference type="Pfam" id="PF00024">
    <property type="entry name" value="PAN_1"/>
    <property type="match status" value="1"/>
</dbReference>
<evidence type="ECO:0000259" key="2">
    <source>
        <dbReference type="Pfam" id="PF24135"/>
    </source>
</evidence>
<dbReference type="SUPFAM" id="SSF49785">
    <property type="entry name" value="Galactose-binding domain-like"/>
    <property type="match status" value="1"/>
</dbReference>
<dbReference type="Proteomes" id="UP001208570">
    <property type="component" value="Unassembled WGS sequence"/>
</dbReference>
<feature type="domain" description="DUF7402" evidence="2">
    <location>
        <begin position="137"/>
        <end position="222"/>
    </location>
</feature>
<evidence type="ECO:0000259" key="1">
    <source>
        <dbReference type="Pfam" id="PF00024"/>
    </source>
</evidence>
<comment type="caution">
    <text evidence="3">The sequence shown here is derived from an EMBL/GenBank/DDBJ whole genome shotgun (WGS) entry which is preliminary data.</text>
</comment>
<feature type="non-terminal residue" evidence="3">
    <location>
        <position position="1"/>
    </location>
</feature>
<dbReference type="Gene3D" id="2.60.120.260">
    <property type="entry name" value="Galactose-binding domain-like"/>
    <property type="match status" value="1"/>
</dbReference>
<evidence type="ECO:0000313" key="4">
    <source>
        <dbReference type="Proteomes" id="UP001208570"/>
    </source>
</evidence>
<organism evidence="3 4">
    <name type="scientific">Paralvinella palmiformis</name>
    <dbReference type="NCBI Taxonomy" id="53620"/>
    <lineage>
        <taxon>Eukaryota</taxon>
        <taxon>Metazoa</taxon>
        <taxon>Spiralia</taxon>
        <taxon>Lophotrochozoa</taxon>
        <taxon>Annelida</taxon>
        <taxon>Polychaeta</taxon>
        <taxon>Sedentaria</taxon>
        <taxon>Canalipalpata</taxon>
        <taxon>Terebellida</taxon>
        <taxon>Terebelliformia</taxon>
        <taxon>Alvinellidae</taxon>
        <taxon>Paralvinella</taxon>
    </lineage>
</organism>
<evidence type="ECO:0000313" key="3">
    <source>
        <dbReference type="EMBL" id="KAK2150610.1"/>
    </source>
</evidence>
<sequence>MLVVKKSNVPDRIFNEEILSVAQCQYVCIQNDDCLALMYDEVNHLCHGYKSQEQGESLRENTNIWLLINEAAPSEEALISVTFELPGPHFFRKTTDLSEDKRVSCLEELDHSHGLVLDPYAIEIAQPVSAEKVNLTLAPGTSCSASSVYLASYRCSNVYDGIVKPTGYNEWSAESRGGTEWIRINFRSSAKLFQLEVWHKCALVDQVDKIKLEFSNGYSRMVDGTCDGLLNRYNCTGQARFSRYDVSPALVTEWVKLTSVVFCVPQNP</sequence>
<name>A0AAD9MYX7_9ANNE</name>
<dbReference type="Pfam" id="PF24135">
    <property type="entry name" value="DUF7402"/>
    <property type="match status" value="1"/>
</dbReference>
<dbReference type="InterPro" id="IPR055826">
    <property type="entry name" value="DUF7402"/>
</dbReference>
<reference evidence="3" key="1">
    <citation type="journal article" date="2023" name="Mol. Biol. Evol.">
        <title>Third-Generation Sequencing Reveals the Adaptive Role of the Epigenome in Three Deep-Sea Polychaetes.</title>
        <authorList>
            <person name="Perez M."/>
            <person name="Aroh O."/>
            <person name="Sun Y."/>
            <person name="Lan Y."/>
            <person name="Juniper S.K."/>
            <person name="Young C.R."/>
            <person name="Angers B."/>
            <person name="Qian P.Y."/>
        </authorList>
    </citation>
    <scope>NUCLEOTIDE SEQUENCE</scope>
    <source>
        <strain evidence="3">P08H-3</strain>
    </source>
</reference>
<evidence type="ECO:0008006" key="5">
    <source>
        <dbReference type="Google" id="ProtNLM"/>
    </source>
</evidence>
<keyword evidence="4" id="KW-1185">Reference proteome</keyword>
<dbReference type="InterPro" id="IPR008979">
    <property type="entry name" value="Galactose-bd-like_sf"/>
</dbReference>
<accession>A0AAD9MYX7</accession>
<protein>
    <recommendedName>
        <fullName evidence="5">F5/8 type C domain-containing protein</fullName>
    </recommendedName>
</protein>
<feature type="domain" description="Apple" evidence="1">
    <location>
        <begin position="19"/>
        <end position="55"/>
    </location>
</feature>
<dbReference type="EMBL" id="JAODUP010000399">
    <property type="protein sequence ID" value="KAK2150610.1"/>
    <property type="molecule type" value="Genomic_DNA"/>
</dbReference>